<dbReference type="InterPro" id="IPR011576">
    <property type="entry name" value="Pyridox_Oxase_N"/>
</dbReference>
<dbReference type="EMBL" id="VUKA01000003">
    <property type="protein sequence ID" value="KAA2213445.1"/>
    <property type="molecule type" value="Genomic_DNA"/>
</dbReference>
<evidence type="ECO:0000313" key="3">
    <source>
        <dbReference type="Proteomes" id="UP000322110"/>
    </source>
</evidence>
<proteinExistence type="predicted"/>
<accession>A0A5B2THH3</accession>
<dbReference type="NCBIfam" id="TIGR04025">
    <property type="entry name" value="PPOX_FMN_DR2398"/>
    <property type="match status" value="1"/>
</dbReference>
<dbReference type="PANTHER" id="PTHR42815">
    <property type="entry name" value="FAD-BINDING, PUTATIVE (AFU_ORTHOLOGUE AFUA_6G07600)-RELATED"/>
    <property type="match status" value="1"/>
</dbReference>
<dbReference type="Gene3D" id="2.30.110.10">
    <property type="entry name" value="Electron Transport, Fmn-binding Protein, Chain A"/>
    <property type="match status" value="1"/>
</dbReference>
<dbReference type="InterPro" id="IPR012349">
    <property type="entry name" value="Split_barrel_FMN-bd"/>
</dbReference>
<dbReference type="Pfam" id="PF01243">
    <property type="entry name" value="PNPOx_N"/>
    <property type="match status" value="1"/>
</dbReference>
<name>A0A5B2THH3_9PROT</name>
<dbReference type="SUPFAM" id="SSF50475">
    <property type="entry name" value="FMN-binding split barrel"/>
    <property type="match status" value="1"/>
</dbReference>
<keyword evidence="3" id="KW-1185">Reference proteome</keyword>
<evidence type="ECO:0000259" key="1">
    <source>
        <dbReference type="Pfam" id="PF01243"/>
    </source>
</evidence>
<protein>
    <submittedName>
        <fullName evidence="2">Pyridoxamine 5'-phosphate oxidase family protein</fullName>
    </submittedName>
</protein>
<dbReference type="AlphaFoldDB" id="A0A5B2THH3"/>
<comment type="caution">
    <text evidence="2">The sequence shown here is derived from an EMBL/GenBank/DDBJ whole genome shotgun (WGS) entry which is preliminary data.</text>
</comment>
<evidence type="ECO:0000313" key="2">
    <source>
        <dbReference type="EMBL" id="KAA2213445.1"/>
    </source>
</evidence>
<organism evidence="2 3">
    <name type="scientific">Teichococcus oryzae</name>
    <dbReference type="NCBI Taxonomy" id="1608942"/>
    <lineage>
        <taxon>Bacteria</taxon>
        <taxon>Pseudomonadati</taxon>
        <taxon>Pseudomonadota</taxon>
        <taxon>Alphaproteobacteria</taxon>
        <taxon>Acetobacterales</taxon>
        <taxon>Roseomonadaceae</taxon>
        <taxon>Roseomonas</taxon>
    </lineage>
</organism>
<dbReference type="OrthoDB" id="9790331at2"/>
<dbReference type="InterPro" id="IPR024029">
    <property type="entry name" value="Pyridox_Oxase_FMN-dep"/>
</dbReference>
<dbReference type="RefSeq" id="WP_149811949.1">
    <property type="nucleotide sequence ID" value="NZ_VUKA01000003.1"/>
</dbReference>
<dbReference type="PANTHER" id="PTHR42815:SF2">
    <property type="entry name" value="FAD-BINDING, PUTATIVE (AFU_ORTHOLOGUE AFUA_6G07600)-RELATED"/>
    <property type="match status" value="1"/>
</dbReference>
<gene>
    <name evidence="2" type="ORF">F0Q34_09395</name>
</gene>
<reference evidence="2 3" key="1">
    <citation type="journal article" date="2015" name="Int. J. Syst. Evol. Microbiol.">
        <title>Roseomonas oryzae sp. nov., isolated from paddy rhizosphere soil.</title>
        <authorList>
            <person name="Ramaprasad E.V."/>
            <person name="Sasikala Ch."/>
            <person name="Ramana Ch.V."/>
        </authorList>
    </citation>
    <scope>NUCLEOTIDE SEQUENCE [LARGE SCALE GENOMIC DNA]</scope>
    <source>
        <strain evidence="2 3">KCTC 42542</strain>
    </source>
</reference>
<sequence length="206" mass="22302">MAIIRSIAALEAIYGPLNSVGEASTAKVADRITPAYRRMIEAAPFLALATVGPEGLDCSPRGDRGQVAFIRNERTLLLPDRRGNNRIDSLRNIIRDPRVALMFLIPGSGNALRVNGEAEIDDDPALRESLAVEGKAPRSVVVVAVREVYFQCARAIIRAGLWDAARQVAPSALPTPGQILADLSAGRVGGDDYDRSWPERASQTMW</sequence>
<dbReference type="Proteomes" id="UP000322110">
    <property type="component" value="Unassembled WGS sequence"/>
</dbReference>
<feature type="domain" description="Pyridoxamine 5'-phosphate oxidase N-terminal" evidence="1">
    <location>
        <begin position="32"/>
        <end position="152"/>
    </location>
</feature>